<feature type="short sequence motif" description="GXGXXG" evidence="4">
    <location>
        <begin position="5"/>
        <end position="10"/>
    </location>
</feature>
<dbReference type="SUPFAM" id="SSF52151">
    <property type="entry name" value="FabD/lysophospholipase-like"/>
    <property type="match status" value="1"/>
</dbReference>
<accession>A0ABR1SED1</accession>
<keyword evidence="2 4" id="KW-0442">Lipid degradation</keyword>
<dbReference type="InterPro" id="IPR016035">
    <property type="entry name" value="Acyl_Trfase/lysoPLipase"/>
</dbReference>
<keyword evidence="7" id="KW-1185">Reference proteome</keyword>
<evidence type="ECO:0000256" key="2">
    <source>
        <dbReference type="ARBA" id="ARBA00022963"/>
    </source>
</evidence>
<sequence length="461" mass="53617">MYLDGGGIRGYSSLLILQRIMKRIAQIETTQMDDVHHSSADYPWGELSGARANNNQSEQDRFRPCHYFDYIAGTSTGGLSAIMLGRLRMSVSQALANYERFGNDVFGKARLWHGTSPFWYPRPKYSTTKTETTIKAMITEQLGLEPWDAKEELFMTNEDQTRWCARGLDIPRLGDHRGADMSRIYEVARATSAAPSYFDPIEIKGSVHFDGAIRANNPSCKVITEVWYKENYRVPALFLSIGTGKYIRVDDGKNTDRPGAFQSLVKTDHRYKLGRRQTITSLFNMATDLVKQMTNAEEAVEPWKVLCEDVHRRGRQGNPIGRIEPWWHRLNVKNTRRAIAMDEWIPRKSRRDQKGGDETLQHITSITNEYLDREGVRDEINRIASALVEKRRARVKTEHWERFALKVSYPYHPDDHQHPQQFDTREELRTYLERQHRSNIPLSPRAMHEELNKSRQVLRWY</sequence>
<proteinExistence type="predicted"/>
<dbReference type="Proteomes" id="UP001444661">
    <property type="component" value="Unassembled WGS sequence"/>
</dbReference>
<feature type="short sequence motif" description="GXSXG" evidence="4">
    <location>
        <begin position="73"/>
        <end position="77"/>
    </location>
</feature>
<evidence type="ECO:0000313" key="6">
    <source>
        <dbReference type="EMBL" id="KAK8029775.1"/>
    </source>
</evidence>
<name>A0ABR1SED1_9PEZI</name>
<keyword evidence="3 4" id="KW-0443">Lipid metabolism</keyword>
<comment type="caution">
    <text evidence="6">The sequence shown here is derived from an EMBL/GenBank/DDBJ whole genome shotgun (WGS) entry which is preliminary data.</text>
</comment>
<dbReference type="PROSITE" id="PS51635">
    <property type="entry name" value="PNPLA"/>
    <property type="match status" value="1"/>
</dbReference>
<evidence type="ECO:0000259" key="5">
    <source>
        <dbReference type="PROSITE" id="PS51635"/>
    </source>
</evidence>
<dbReference type="InterPro" id="IPR002641">
    <property type="entry name" value="PNPLA_dom"/>
</dbReference>
<evidence type="ECO:0000313" key="7">
    <source>
        <dbReference type="Proteomes" id="UP001444661"/>
    </source>
</evidence>
<feature type="active site" description="Nucleophile" evidence="4">
    <location>
        <position position="75"/>
    </location>
</feature>
<gene>
    <name evidence="6" type="ORF">PG993_011066</name>
</gene>
<reference evidence="6 7" key="1">
    <citation type="submission" date="2023-01" db="EMBL/GenBank/DDBJ databases">
        <title>Analysis of 21 Apiospora genomes using comparative genomics revels a genus with tremendous synthesis potential of carbohydrate active enzymes and secondary metabolites.</title>
        <authorList>
            <person name="Sorensen T."/>
        </authorList>
    </citation>
    <scope>NUCLEOTIDE SEQUENCE [LARGE SCALE GENOMIC DNA]</scope>
    <source>
        <strain evidence="6 7">CBS 33761</strain>
    </source>
</reference>
<feature type="active site" description="Proton acceptor" evidence="4">
    <location>
        <position position="210"/>
    </location>
</feature>
<evidence type="ECO:0000256" key="3">
    <source>
        <dbReference type="ARBA" id="ARBA00023098"/>
    </source>
</evidence>
<dbReference type="Pfam" id="PF01734">
    <property type="entry name" value="Patatin"/>
    <property type="match status" value="1"/>
</dbReference>
<dbReference type="Gene3D" id="3.40.1090.10">
    <property type="entry name" value="Cytosolic phospholipase A2 catalytic domain"/>
    <property type="match status" value="1"/>
</dbReference>
<dbReference type="PANTHER" id="PTHR24185">
    <property type="entry name" value="CALCIUM-INDEPENDENT PHOSPHOLIPASE A2-GAMMA"/>
    <property type="match status" value="1"/>
</dbReference>
<evidence type="ECO:0000256" key="1">
    <source>
        <dbReference type="ARBA" id="ARBA00022801"/>
    </source>
</evidence>
<keyword evidence="1 4" id="KW-0378">Hydrolase</keyword>
<feature type="domain" description="PNPLA" evidence="5">
    <location>
        <begin position="1"/>
        <end position="223"/>
    </location>
</feature>
<dbReference type="EMBL" id="JAQQWK010000010">
    <property type="protein sequence ID" value="KAK8029775.1"/>
    <property type="molecule type" value="Genomic_DNA"/>
</dbReference>
<protein>
    <recommendedName>
        <fullName evidence="5">PNPLA domain-containing protein</fullName>
    </recommendedName>
</protein>
<feature type="short sequence motif" description="DGA/G" evidence="4">
    <location>
        <begin position="210"/>
        <end position="212"/>
    </location>
</feature>
<dbReference type="PANTHER" id="PTHR24185:SF1">
    <property type="entry name" value="CALCIUM-INDEPENDENT PHOSPHOLIPASE A2-GAMMA"/>
    <property type="match status" value="1"/>
</dbReference>
<organism evidence="6 7">
    <name type="scientific">Apiospora rasikravindrae</name>
    <dbReference type="NCBI Taxonomy" id="990691"/>
    <lineage>
        <taxon>Eukaryota</taxon>
        <taxon>Fungi</taxon>
        <taxon>Dikarya</taxon>
        <taxon>Ascomycota</taxon>
        <taxon>Pezizomycotina</taxon>
        <taxon>Sordariomycetes</taxon>
        <taxon>Xylariomycetidae</taxon>
        <taxon>Amphisphaeriales</taxon>
        <taxon>Apiosporaceae</taxon>
        <taxon>Apiospora</taxon>
    </lineage>
</organism>
<evidence type="ECO:0000256" key="4">
    <source>
        <dbReference type="PROSITE-ProRule" id="PRU01161"/>
    </source>
</evidence>